<dbReference type="Proteomes" id="UP000281553">
    <property type="component" value="Unassembled WGS sequence"/>
</dbReference>
<evidence type="ECO:0000313" key="2">
    <source>
        <dbReference type="Proteomes" id="UP000281553"/>
    </source>
</evidence>
<dbReference type="EMBL" id="UYRU01056088">
    <property type="protein sequence ID" value="VDN13307.1"/>
    <property type="molecule type" value="Genomic_DNA"/>
</dbReference>
<protein>
    <submittedName>
        <fullName evidence="1">Uncharacterized protein</fullName>
    </submittedName>
</protein>
<organism evidence="1 2">
    <name type="scientific">Dibothriocephalus latus</name>
    <name type="common">Fish tapeworm</name>
    <name type="synonym">Diphyllobothrium latum</name>
    <dbReference type="NCBI Taxonomy" id="60516"/>
    <lineage>
        <taxon>Eukaryota</taxon>
        <taxon>Metazoa</taxon>
        <taxon>Spiralia</taxon>
        <taxon>Lophotrochozoa</taxon>
        <taxon>Platyhelminthes</taxon>
        <taxon>Cestoda</taxon>
        <taxon>Eucestoda</taxon>
        <taxon>Diphyllobothriidea</taxon>
        <taxon>Diphyllobothriidae</taxon>
        <taxon>Dibothriocephalus</taxon>
    </lineage>
</organism>
<proteinExistence type="predicted"/>
<evidence type="ECO:0000313" key="1">
    <source>
        <dbReference type="EMBL" id="VDN13307.1"/>
    </source>
</evidence>
<reference evidence="1 2" key="1">
    <citation type="submission" date="2018-11" db="EMBL/GenBank/DDBJ databases">
        <authorList>
            <consortium name="Pathogen Informatics"/>
        </authorList>
    </citation>
    <scope>NUCLEOTIDE SEQUENCE [LARGE SCALE GENOMIC DNA]</scope>
</reference>
<dbReference type="AlphaFoldDB" id="A0A3P7LNT3"/>
<sequence>MNAMLSGISGTPGYLDDIIIMGPSPAELQDRKCLNKQYLNACRNMASACGPTIINCSLHPPGTLDSSLTPVVAIQIPKIFLPSNGCLQPRIYHNFDRFLA</sequence>
<name>A0A3P7LNT3_DIBLA</name>
<accession>A0A3P7LNT3</accession>
<gene>
    <name evidence="1" type="ORF">DILT_LOCUS9138</name>
</gene>
<keyword evidence="2" id="KW-1185">Reference proteome</keyword>